<gene>
    <name evidence="1" type="ORF">BGE01nite_15620</name>
</gene>
<accession>A0A512M7F4</accession>
<proteinExistence type="predicted"/>
<keyword evidence="2" id="KW-1185">Reference proteome</keyword>
<reference evidence="1 2" key="1">
    <citation type="submission" date="2019-07" db="EMBL/GenBank/DDBJ databases">
        <title>Whole genome shotgun sequence of Brevifollis gellanilyticus NBRC 108608.</title>
        <authorList>
            <person name="Hosoyama A."/>
            <person name="Uohara A."/>
            <person name="Ohji S."/>
            <person name="Ichikawa N."/>
        </authorList>
    </citation>
    <scope>NUCLEOTIDE SEQUENCE [LARGE SCALE GENOMIC DNA]</scope>
    <source>
        <strain evidence="1 2">NBRC 108608</strain>
    </source>
</reference>
<dbReference type="EMBL" id="BKAG01000009">
    <property type="protein sequence ID" value="GEP42271.1"/>
    <property type="molecule type" value="Genomic_DNA"/>
</dbReference>
<organism evidence="1 2">
    <name type="scientific">Brevifollis gellanilyticus</name>
    <dbReference type="NCBI Taxonomy" id="748831"/>
    <lineage>
        <taxon>Bacteria</taxon>
        <taxon>Pseudomonadati</taxon>
        <taxon>Verrucomicrobiota</taxon>
        <taxon>Verrucomicrobiia</taxon>
        <taxon>Verrucomicrobiales</taxon>
        <taxon>Verrucomicrobiaceae</taxon>
    </lineage>
</organism>
<protein>
    <submittedName>
        <fullName evidence="1">Uncharacterized protein</fullName>
    </submittedName>
</protein>
<comment type="caution">
    <text evidence="1">The sequence shown here is derived from an EMBL/GenBank/DDBJ whole genome shotgun (WGS) entry which is preliminary data.</text>
</comment>
<evidence type="ECO:0000313" key="1">
    <source>
        <dbReference type="EMBL" id="GEP42271.1"/>
    </source>
</evidence>
<dbReference type="Proteomes" id="UP000321577">
    <property type="component" value="Unassembled WGS sequence"/>
</dbReference>
<evidence type="ECO:0000313" key="2">
    <source>
        <dbReference type="Proteomes" id="UP000321577"/>
    </source>
</evidence>
<name>A0A512M7F4_9BACT</name>
<dbReference type="AlphaFoldDB" id="A0A512M7F4"/>
<sequence length="143" mass="16020">MNDTLAIKEISIIEWYDGFVSGVLETNKGDYIGILLSFEPGTNHRLFALIPLDGSADVQQIVDELSSLLTQEKSLSQSPFGSRSGVLLTLGLIEKNKTFFIYPASKCETDRIFDLQWPVIEQSVDPESNSAWKEAGERCLRYN</sequence>
<dbReference type="RefSeq" id="WP_146849876.1">
    <property type="nucleotide sequence ID" value="NZ_BKAG01000009.1"/>
</dbReference>